<dbReference type="AlphaFoldDB" id="A0A1E5TBG7"/>
<evidence type="ECO:0000259" key="1">
    <source>
        <dbReference type="Pfam" id="PF04784"/>
    </source>
</evidence>
<evidence type="ECO:0000313" key="2">
    <source>
        <dbReference type="EMBL" id="OEK08725.1"/>
    </source>
</evidence>
<name>A0A1E5TBG7_9FLAO</name>
<dbReference type="EMBL" id="MDJD01000028">
    <property type="protein sequence ID" value="OEK08725.1"/>
    <property type="molecule type" value="Genomic_DNA"/>
</dbReference>
<accession>A0A1E5TBG7</accession>
<sequence>MLSEQLLLAVKKGEDTTALRLQLKKIDFNVLMRYLINDDYKKAFWINIYNAYFLILRKEKQIEKPTIYKKKLFEIAEKQFSLDDVEHGILRRNKYKYSRGWITKLFGTKIIKNTMVKSLDYRIHFALNCGAKSCPPIAFYTVDNISNQLDMATQSFLEGESNFDDEKKEVKTTALFNWYLADFGGDKGVRTIFKNQLNRDISGYTIKYKTYSWEENLDNFIS</sequence>
<gene>
    <name evidence="2" type="ORF">A8C32_00130</name>
</gene>
<comment type="caution">
    <text evidence="2">The sequence shown here is derived from an EMBL/GenBank/DDBJ whole genome shotgun (WGS) entry which is preliminary data.</text>
</comment>
<dbReference type="PANTHER" id="PTHR46361">
    <property type="entry name" value="ELECTRON CARRIER/ PROTEIN DISULFIDE OXIDOREDUCTASE"/>
    <property type="match status" value="1"/>
</dbReference>
<dbReference type="Proteomes" id="UP000095713">
    <property type="component" value="Unassembled WGS sequence"/>
</dbReference>
<reference evidence="2 3" key="1">
    <citation type="submission" date="2016-05" db="EMBL/GenBank/DDBJ databases">
        <title>Draft Genome Sequence of Algibacter sp. Strain SK-16 Isolated from the Surface Water of Aburatsubo Inlet.</title>
        <authorList>
            <person name="Wong S.-K."/>
            <person name="Yoshizawa S."/>
            <person name="Nakajima Y."/>
            <person name="Ogura Y."/>
            <person name="Tetsuya H."/>
            <person name="Hamasaki K."/>
        </authorList>
    </citation>
    <scope>NUCLEOTIDE SEQUENCE [LARGE SCALE GENOMIC DNA]</scope>
    <source>
        <strain evidence="2 3">SK-16</strain>
    </source>
</reference>
<feature type="domain" description="DUF547" evidence="1">
    <location>
        <begin position="37"/>
        <end position="157"/>
    </location>
</feature>
<dbReference type="InterPro" id="IPR006869">
    <property type="entry name" value="DUF547"/>
</dbReference>
<proteinExistence type="predicted"/>
<dbReference type="PANTHER" id="PTHR46361:SF3">
    <property type="entry name" value="ELECTRON CARRIER_ PROTEIN DISULFIDE OXIDOREDUCTASE"/>
    <property type="match status" value="1"/>
</dbReference>
<dbReference type="Pfam" id="PF04784">
    <property type="entry name" value="DUF547"/>
    <property type="match status" value="1"/>
</dbReference>
<dbReference type="STRING" id="1849968.A8C32_00130"/>
<keyword evidence="3" id="KW-1185">Reference proteome</keyword>
<protein>
    <recommendedName>
        <fullName evidence="1">DUF547 domain-containing protein</fullName>
    </recommendedName>
</protein>
<evidence type="ECO:0000313" key="3">
    <source>
        <dbReference type="Proteomes" id="UP000095713"/>
    </source>
</evidence>
<organism evidence="2 3">
    <name type="scientific">Flavivirga aquatica</name>
    <dbReference type="NCBI Taxonomy" id="1849968"/>
    <lineage>
        <taxon>Bacteria</taxon>
        <taxon>Pseudomonadati</taxon>
        <taxon>Bacteroidota</taxon>
        <taxon>Flavobacteriia</taxon>
        <taxon>Flavobacteriales</taxon>
        <taxon>Flavobacteriaceae</taxon>
        <taxon>Flavivirga</taxon>
    </lineage>
</organism>